<dbReference type="Proteomes" id="UP000887116">
    <property type="component" value="Unassembled WGS sequence"/>
</dbReference>
<dbReference type="EMBL" id="BMAO01010946">
    <property type="protein sequence ID" value="GFQ70400.1"/>
    <property type="molecule type" value="Genomic_DNA"/>
</dbReference>
<sequence length="159" mass="17687">MNSHRLGVRPGSNFREIPQISLSALIFLREEKTANCLSAFRKPLRFCSGLQFCGFQYCSGLQFCGFQYCSGLQFYGFQLCSGLQFCGFQLCSGLQCCGFQFRSGSSVPDSSFVSGFILAPALQFPRLVFCPAPFRFWVCSSIVLPSGLKKFSDLAVLRQ</sequence>
<reference evidence="1" key="1">
    <citation type="submission" date="2020-07" db="EMBL/GenBank/DDBJ databases">
        <title>Multicomponent nature underlies the extraordinary mechanical properties of spider dragline silk.</title>
        <authorList>
            <person name="Kono N."/>
            <person name="Nakamura H."/>
            <person name="Mori M."/>
            <person name="Yoshida Y."/>
            <person name="Ohtoshi R."/>
            <person name="Malay A.D."/>
            <person name="Moran D.A.P."/>
            <person name="Tomita M."/>
            <person name="Numata K."/>
            <person name="Arakawa K."/>
        </authorList>
    </citation>
    <scope>NUCLEOTIDE SEQUENCE</scope>
</reference>
<name>A0A8X6KAP1_TRICU</name>
<protein>
    <submittedName>
        <fullName evidence="1">Uncharacterized protein</fullName>
    </submittedName>
</protein>
<dbReference type="AlphaFoldDB" id="A0A8X6KAP1"/>
<evidence type="ECO:0000313" key="1">
    <source>
        <dbReference type="EMBL" id="GFQ70400.1"/>
    </source>
</evidence>
<organism evidence="1 2">
    <name type="scientific">Trichonephila clavata</name>
    <name type="common">Joro spider</name>
    <name type="synonym">Nephila clavata</name>
    <dbReference type="NCBI Taxonomy" id="2740835"/>
    <lineage>
        <taxon>Eukaryota</taxon>
        <taxon>Metazoa</taxon>
        <taxon>Ecdysozoa</taxon>
        <taxon>Arthropoda</taxon>
        <taxon>Chelicerata</taxon>
        <taxon>Arachnida</taxon>
        <taxon>Araneae</taxon>
        <taxon>Araneomorphae</taxon>
        <taxon>Entelegynae</taxon>
        <taxon>Araneoidea</taxon>
        <taxon>Nephilidae</taxon>
        <taxon>Trichonephila</taxon>
    </lineage>
</organism>
<gene>
    <name evidence="1" type="ORF">TNCT_615771</name>
</gene>
<accession>A0A8X6KAP1</accession>
<comment type="caution">
    <text evidence="1">The sequence shown here is derived from an EMBL/GenBank/DDBJ whole genome shotgun (WGS) entry which is preliminary data.</text>
</comment>
<proteinExistence type="predicted"/>
<keyword evidence="2" id="KW-1185">Reference proteome</keyword>
<evidence type="ECO:0000313" key="2">
    <source>
        <dbReference type="Proteomes" id="UP000887116"/>
    </source>
</evidence>